<protein>
    <submittedName>
        <fullName evidence="1">Uncharacterized protein</fullName>
    </submittedName>
</protein>
<evidence type="ECO:0000313" key="1">
    <source>
        <dbReference type="EMBL" id="GAK38166.1"/>
    </source>
</evidence>
<dbReference type="AlphaFoldDB" id="A0A069D775"/>
<dbReference type="EMBL" id="BAJS01000040">
    <property type="protein sequence ID" value="GAK38166.1"/>
    <property type="molecule type" value="Genomic_DNA"/>
</dbReference>
<evidence type="ECO:0000313" key="2">
    <source>
        <dbReference type="Proteomes" id="UP000027601"/>
    </source>
</evidence>
<reference evidence="1 2" key="1">
    <citation type="journal article" date="2015" name="Microbes Environ.">
        <title>Distribution and evolution of nitrogen fixation genes in the phylum bacteroidetes.</title>
        <authorList>
            <person name="Inoue J."/>
            <person name="Oshima K."/>
            <person name="Suda W."/>
            <person name="Sakamoto M."/>
            <person name="Iino T."/>
            <person name="Noda S."/>
            <person name="Hongoh Y."/>
            <person name="Hattori M."/>
            <person name="Ohkuma M."/>
        </authorList>
    </citation>
    <scope>NUCLEOTIDE SEQUENCE [LARGE SCALE GENOMIC DNA]</scope>
    <source>
        <strain evidence="1 2">JCM 15093</strain>
    </source>
</reference>
<sequence length="69" mass="7936">MDFKHNANLATEYLCDKNDNLIKDYNKSISEILYNVLNLLRTFKISSIANTHTYAVDGRELKTAHAIFT</sequence>
<dbReference type="Proteomes" id="UP000027601">
    <property type="component" value="Unassembled WGS sequence"/>
</dbReference>
<organism evidence="1 2">
    <name type="scientific">Bacteroides graminisolvens DSM 19988 = JCM 15093</name>
    <dbReference type="NCBI Taxonomy" id="1121097"/>
    <lineage>
        <taxon>Bacteria</taxon>
        <taxon>Pseudomonadati</taxon>
        <taxon>Bacteroidota</taxon>
        <taxon>Bacteroidia</taxon>
        <taxon>Bacteroidales</taxon>
        <taxon>Bacteroidaceae</taxon>
        <taxon>Bacteroides</taxon>
    </lineage>
</organism>
<gene>
    <name evidence="1" type="ORF">JCM15093_3482</name>
</gene>
<proteinExistence type="predicted"/>
<keyword evidence="2" id="KW-1185">Reference proteome</keyword>
<name>A0A069D775_9BACE</name>
<accession>A0A069D775</accession>
<comment type="caution">
    <text evidence="1">The sequence shown here is derived from an EMBL/GenBank/DDBJ whole genome shotgun (WGS) entry which is preliminary data.</text>
</comment>